<evidence type="ECO:0000313" key="11">
    <source>
        <dbReference type="Proteomes" id="UP000521872"/>
    </source>
</evidence>
<comment type="function">
    <text evidence="8">Reversible hydration of carbon dioxide.</text>
</comment>
<dbReference type="Gene3D" id="3.40.1050.10">
    <property type="entry name" value="Carbonic anhydrase"/>
    <property type="match status" value="1"/>
</dbReference>
<dbReference type="GO" id="GO:0004089">
    <property type="term" value="F:carbonate dehydratase activity"/>
    <property type="evidence" value="ECO:0007669"/>
    <property type="project" value="UniProtKB-UniRule"/>
</dbReference>
<comment type="cofactor">
    <cofactor evidence="7">
        <name>Zn(2+)</name>
        <dbReference type="ChEBI" id="CHEBI:29105"/>
    </cofactor>
    <text evidence="7">Binds 1 zinc ion per subunit.</text>
</comment>
<sequence>MPLSALVVSKFSTTTIVRPCASSSTVLCNHRVSSLVQQRSIRSLATLRDCRNAVRCTSVPPPSQMQKRNKMICSHKTFASDLNELFKGNQDYVSNMKRDNPGLLEQLAIEGQKPPFMVVDCSDSRVSEQDIFSAQPGTMFTAGNIANRFDEADLNSNAVLSFAVETLKVKHVVVMGHYGCGGVASSMLLVNMDQVTRPADIAVQKWISPIREIYETSERKEIVEHRERCKENPITELPDLHDPAFRALVEENVKSNVEKVAKSAVIRDHYASVASSNGAKSPEEEAQIEVFIHGWVYDVENGKVSDLGVSVGPPGKRLPPSPFPMVDA</sequence>
<gene>
    <name evidence="10" type="ORF">D9613_001190</name>
</gene>
<dbReference type="PANTHER" id="PTHR11002:SF76">
    <property type="entry name" value="CARBONIC ANHYDRASE"/>
    <property type="match status" value="1"/>
</dbReference>
<keyword evidence="5 8" id="KW-0456">Lyase</keyword>
<comment type="catalytic activity">
    <reaction evidence="6 8">
        <text>hydrogencarbonate + H(+) = CO2 + H2O</text>
        <dbReference type="Rhea" id="RHEA:10748"/>
        <dbReference type="ChEBI" id="CHEBI:15377"/>
        <dbReference type="ChEBI" id="CHEBI:15378"/>
        <dbReference type="ChEBI" id="CHEBI:16526"/>
        <dbReference type="ChEBI" id="CHEBI:17544"/>
        <dbReference type="EC" id="4.2.1.1"/>
    </reaction>
</comment>
<evidence type="ECO:0000256" key="3">
    <source>
        <dbReference type="ARBA" id="ARBA00022723"/>
    </source>
</evidence>
<reference evidence="10 11" key="1">
    <citation type="submission" date="2019-12" db="EMBL/GenBank/DDBJ databases">
        <authorList>
            <person name="Floudas D."/>
            <person name="Bentzer J."/>
            <person name="Ahren D."/>
            <person name="Johansson T."/>
            <person name="Persson P."/>
            <person name="Tunlid A."/>
        </authorList>
    </citation>
    <scope>NUCLEOTIDE SEQUENCE [LARGE SCALE GENOMIC DNA]</scope>
    <source>
        <strain evidence="10 11">CBS 102.39</strain>
    </source>
</reference>
<evidence type="ECO:0000256" key="7">
    <source>
        <dbReference type="PIRSR" id="PIRSR601765-1"/>
    </source>
</evidence>
<evidence type="ECO:0000256" key="8">
    <source>
        <dbReference type="RuleBase" id="RU003956"/>
    </source>
</evidence>
<evidence type="ECO:0000256" key="4">
    <source>
        <dbReference type="ARBA" id="ARBA00022833"/>
    </source>
</evidence>
<feature type="binding site" evidence="7">
    <location>
        <position position="180"/>
    </location>
    <ligand>
        <name>Zn(2+)</name>
        <dbReference type="ChEBI" id="CHEBI:29105"/>
    </ligand>
</feature>
<evidence type="ECO:0000256" key="6">
    <source>
        <dbReference type="ARBA" id="ARBA00048348"/>
    </source>
</evidence>
<feature type="binding site" evidence="7">
    <location>
        <position position="177"/>
    </location>
    <ligand>
        <name>Zn(2+)</name>
        <dbReference type="ChEBI" id="CHEBI:29105"/>
    </ligand>
</feature>
<keyword evidence="3 7" id="KW-0479">Metal-binding</keyword>
<dbReference type="EMBL" id="JAACJL010000015">
    <property type="protein sequence ID" value="KAF4621054.1"/>
    <property type="molecule type" value="Genomic_DNA"/>
</dbReference>
<dbReference type="SUPFAM" id="SSF53056">
    <property type="entry name" value="beta-carbonic anhydrase, cab"/>
    <property type="match status" value="1"/>
</dbReference>
<dbReference type="InterPro" id="IPR001765">
    <property type="entry name" value="Carbonic_anhydrase"/>
</dbReference>
<dbReference type="GO" id="GO:0071244">
    <property type="term" value="P:cellular response to carbon dioxide"/>
    <property type="evidence" value="ECO:0007669"/>
    <property type="project" value="TreeGrafter"/>
</dbReference>
<dbReference type="SMART" id="SM00947">
    <property type="entry name" value="Pro_CA"/>
    <property type="match status" value="1"/>
</dbReference>
<feature type="region of interest" description="Disordered" evidence="9">
    <location>
        <begin position="309"/>
        <end position="328"/>
    </location>
</feature>
<protein>
    <recommendedName>
        <fullName evidence="2 8">Carbonic anhydrase</fullName>
        <ecNumber evidence="2 8">4.2.1.1</ecNumber>
    </recommendedName>
    <alternativeName>
        <fullName evidence="8">Carbonate dehydratase</fullName>
    </alternativeName>
</protein>
<feature type="binding site" evidence="7">
    <location>
        <position position="123"/>
    </location>
    <ligand>
        <name>Zn(2+)</name>
        <dbReference type="ChEBI" id="CHEBI:29105"/>
    </ligand>
</feature>
<dbReference type="InterPro" id="IPR036874">
    <property type="entry name" value="Carbonic_anhydrase_sf"/>
</dbReference>
<dbReference type="AlphaFoldDB" id="A0A8H4R2A5"/>
<dbReference type="GO" id="GO:0034599">
    <property type="term" value="P:cellular response to oxidative stress"/>
    <property type="evidence" value="ECO:0007669"/>
    <property type="project" value="TreeGrafter"/>
</dbReference>
<accession>A0A8H4R2A5</accession>
<comment type="caution">
    <text evidence="10">The sequence shown here is derived from an EMBL/GenBank/DDBJ whole genome shotgun (WGS) entry which is preliminary data.</text>
</comment>
<dbReference type="PANTHER" id="PTHR11002">
    <property type="entry name" value="CARBONIC ANHYDRASE"/>
    <property type="match status" value="1"/>
</dbReference>
<comment type="similarity">
    <text evidence="1 8">Belongs to the beta-class carbonic anhydrase family.</text>
</comment>
<keyword evidence="11" id="KW-1185">Reference proteome</keyword>
<evidence type="ECO:0000256" key="9">
    <source>
        <dbReference type="SAM" id="MobiDB-lite"/>
    </source>
</evidence>
<keyword evidence="4 7" id="KW-0862">Zinc</keyword>
<name>A0A8H4R2A5_9AGAR</name>
<evidence type="ECO:0000256" key="2">
    <source>
        <dbReference type="ARBA" id="ARBA00012925"/>
    </source>
</evidence>
<feature type="compositionally biased region" description="Pro residues" evidence="9">
    <location>
        <begin position="316"/>
        <end position="328"/>
    </location>
</feature>
<dbReference type="Pfam" id="PF00484">
    <property type="entry name" value="Pro_CA"/>
    <property type="match status" value="1"/>
</dbReference>
<evidence type="ECO:0000313" key="10">
    <source>
        <dbReference type="EMBL" id="KAF4621054.1"/>
    </source>
</evidence>
<dbReference type="Proteomes" id="UP000521872">
    <property type="component" value="Unassembled WGS sequence"/>
</dbReference>
<organism evidence="10 11">
    <name type="scientific">Agrocybe pediades</name>
    <dbReference type="NCBI Taxonomy" id="84607"/>
    <lineage>
        <taxon>Eukaryota</taxon>
        <taxon>Fungi</taxon>
        <taxon>Dikarya</taxon>
        <taxon>Basidiomycota</taxon>
        <taxon>Agaricomycotina</taxon>
        <taxon>Agaricomycetes</taxon>
        <taxon>Agaricomycetidae</taxon>
        <taxon>Agaricales</taxon>
        <taxon>Agaricineae</taxon>
        <taxon>Strophariaceae</taxon>
        <taxon>Agrocybe</taxon>
    </lineage>
</organism>
<evidence type="ECO:0000256" key="5">
    <source>
        <dbReference type="ARBA" id="ARBA00023239"/>
    </source>
</evidence>
<dbReference type="EC" id="4.2.1.1" evidence="2 8"/>
<evidence type="ECO:0000256" key="1">
    <source>
        <dbReference type="ARBA" id="ARBA00006217"/>
    </source>
</evidence>
<feature type="binding site" evidence="7">
    <location>
        <position position="121"/>
    </location>
    <ligand>
        <name>Zn(2+)</name>
        <dbReference type="ChEBI" id="CHEBI:29105"/>
    </ligand>
</feature>
<proteinExistence type="inferred from homology"/>
<dbReference type="GO" id="GO:0008270">
    <property type="term" value="F:zinc ion binding"/>
    <property type="evidence" value="ECO:0007669"/>
    <property type="project" value="UniProtKB-UniRule"/>
</dbReference>